<evidence type="ECO:0000313" key="2">
    <source>
        <dbReference type="EMBL" id="ULT80466.1"/>
    </source>
</evidence>
<evidence type="ECO:0000313" key="3">
    <source>
        <dbReference type="Proteomes" id="UP000827892"/>
    </source>
</evidence>
<dbReference type="AlphaFoldDB" id="A0AAE8ZSM3"/>
<dbReference type="Proteomes" id="UP000827892">
    <property type="component" value="Chromosome X"/>
</dbReference>
<dbReference type="EMBL" id="CP090896">
    <property type="protein sequence ID" value="ULT80466.1"/>
    <property type="molecule type" value="Genomic_DNA"/>
</dbReference>
<gene>
    <name evidence="2" type="ORF">L3Y34_010791</name>
</gene>
<accession>A0AAE8ZSM3</accession>
<protein>
    <submittedName>
        <fullName evidence="2">Uncharacterized protein</fullName>
    </submittedName>
</protein>
<feature type="compositionally biased region" description="Basic residues" evidence="1">
    <location>
        <begin position="397"/>
        <end position="410"/>
    </location>
</feature>
<feature type="compositionally biased region" description="Low complexity" evidence="1">
    <location>
        <begin position="362"/>
        <end position="395"/>
    </location>
</feature>
<proteinExistence type="predicted"/>
<sequence>MFITEITEAPFRVKSQAFVPDKRCSGWYTTTIVGFTGFNDSLSLETNRSTHKLLTRNIHDFLNIYYRYRVYISDRGVLIFSVRMEDVNNIIDDLYCFKLQAPKAKDFECLNIAIENAPYYRELMDEFGDMIHNYDLKKNLNSFHTTQRQKSKINFVAAMVNSILKRVILDYHKREDRDVFIKKVVQELMENICPCTADCTWKCYQNVWTFADMLEALGARTERQRREAFGPLYIMNRKVLENRLRRGRAAYLKAVAENIGDYEFQIEWRQLVVNEKTDNMPIPDWDVQMGRGLWLSQSTTYANWPIEVVKVGKCGFKSDKPEQTEEEIREEIRRTDEENAATAKNDSDMTAESVIDRQEEQSSSFSSNLNSSDCQEGSSSSFSSNVNPSPSSSGNMQRRKTNFKMNFRKP</sequence>
<reference evidence="2 3" key="1">
    <citation type="submission" date="2022-05" db="EMBL/GenBank/DDBJ databases">
        <title>Chromosome-level reference genomes for two strains of Caenorhabditis briggsae: an improved platform for comparative genomics.</title>
        <authorList>
            <person name="Stevens L."/>
            <person name="Andersen E.C."/>
        </authorList>
    </citation>
    <scope>NUCLEOTIDE SEQUENCE [LARGE SCALE GENOMIC DNA]</scope>
    <source>
        <strain evidence="2">QX1410_ONT</strain>
        <tissue evidence="2">Whole-organism</tissue>
    </source>
</reference>
<dbReference type="OMA" id="PDKRCSG"/>
<feature type="region of interest" description="Disordered" evidence="1">
    <location>
        <begin position="317"/>
        <end position="410"/>
    </location>
</feature>
<evidence type="ECO:0000256" key="1">
    <source>
        <dbReference type="SAM" id="MobiDB-lite"/>
    </source>
</evidence>
<name>A0AAE8ZSM3_CAEBR</name>
<organism evidence="2 3">
    <name type="scientific">Caenorhabditis briggsae</name>
    <dbReference type="NCBI Taxonomy" id="6238"/>
    <lineage>
        <taxon>Eukaryota</taxon>
        <taxon>Metazoa</taxon>
        <taxon>Ecdysozoa</taxon>
        <taxon>Nematoda</taxon>
        <taxon>Chromadorea</taxon>
        <taxon>Rhabditida</taxon>
        <taxon>Rhabditina</taxon>
        <taxon>Rhabditomorpha</taxon>
        <taxon>Rhabditoidea</taxon>
        <taxon>Rhabditidae</taxon>
        <taxon>Peloderinae</taxon>
        <taxon>Caenorhabditis</taxon>
    </lineage>
</organism>